<dbReference type="Proteomes" id="UP001167919">
    <property type="component" value="Unassembled WGS sequence"/>
</dbReference>
<dbReference type="InterPro" id="IPR010359">
    <property type="entry name" value="IrrE_HExxH"/>
</dbReference>
<proteinExistence type="predicted"/>
<comment type="caution">
    <text evidence="2">The sequence shown here is derived from an EMBL/GenBank/DDBJ whole genome shotgun (WGS) entry which is preliminary data.</text>
</comment>
<dbReference type="RefSeq" id="WP_301710835.1">
    <property type="nucleotide sequence ID" value="NZ_SDWY01000001.1"/>
</dbReference>
<feature type="domain" description="IrrE N-terminal-like" evidence="1">
    <location>
        <begin position="26"/>
        <end position="82"/>
    </location>
</feature>
<dbReference type="EMBL" id="SDWY01000001">
    <property type="protein sequence ID" value="MDN6899538.1"/>
    <property type="molecule type" value="Genomic_DNA"/>
</dbReference>
<dbReference type="Gene3D" id="1.10.10.2910">
    <property type="match status" value="1"/>
</dbReference>
<reference evidence="2" key="1">
    <citation type="submission" date="2019-01" db="EMBL/GenBank/DDBJ databases">
        <title>Oenococcus sicerae UCMA17102.</title>
        <authorList>
            <person name="Cousin F.J."/>
            <person name="Le Guellec R."/>
            <person name="Cretenet M."/>
        </authorList>
    </citation>
    <scope>NUCLEOTIDE SEQUENCE</scope>
    <source>
        <strain evidence="2">UCMA17102</strain>
    </source>
</reference>
<gene>
    <name evidence="2" type="ORF">EVC35_00755</name>
</gene>
<organism evidence="2 3">
    <name type="scientific">Oenococcus sicerae</name>
    <dbReference type="NCBI Taxonomy" id="2203724"/>
    <lineage>
        <taxon>Bacteria</taxon>
        <taxon>Bacillati</taxon>
        <taxon>Bacillota</taxon>
        <taxon>Bacilli</taxon>
        <taxon>Lactobacillales</taxon>
        <taxon>Lactobacillaceae</taxon>
        <taxon>Oenococcus</taxon>
    </lineage>
</organism>
<evidence type="ECO:0000313" key="3">
    <source>
        <dbReference type="Proteomes" id="UP001167919"/>
    </source>
</evidence>
<dbReference type="AlphaFoldDB" id="A0AAJ1R7N8"/>
<accession>A0AAJ1R7N8</accession>
<evidence type="ECO:0000259" key="1">
    <source>
        <dbReference type="Pfam" id="PF06114"/>
    </source>
</evidence>
<dbReference type="Pfam" id="PF06114">
    <property type="entry name" value="Peptidase_M78"/>
    <property type="match status" value="1"/>
</dbReference>
<evidence type="ECO:0000313" key="2">
    <source>
        <dbReference type="EMBL" id="MDN6899538.1"/>
    </source>
</evidence>
<protein>
    <submittedName>
        <fullName evidence="2">ImmA/IrrE family metallo-endopeptidase</fullName>
    </submittedName>
</protein>
<name>A0AAJ1R7N8_9LACO</name>
<sequence length="95" mass="11426">MLPTEKVERDFPQYHFVFIYLPDDCRGFHGQIRGRIIYINRNDDIEVQVFTMLHEVIHAQFDTGQNLLDRKAIKTGRAEYFANKWAKRDSEKYFI</sequence>